<evidence type="ECO:0000313" key="3">
    <source>
        <dbReference type="EMBL" id="KAK4222561.1"/>
    </source>
</evidence>
<dbReference type="GO" id="GO:0005634">
    <property type="term" value="C:nucleus"/>
    <property type="evidence" value="ECO:0007669"/>
    <property type="project" value="TreeGrafter"/>
</dbReference>
<feature type="compositionally biased region" description="Basic and acidic residues" evidence="1">
    <location>
        <begin position="255"/>
        <end position="264"/>
    </location>
</feature>
<dbReference type="InterPro" id="IPR018838">
    <property type="entry name" value="ZGRF1-like_N"/>
</dbReference>
<sequence length="264" mass="29650">MPSLPSSGATAARGQDQATATGGSSAPVLEFLCLFTHDLRRKQKRWQDGRLKFHTFNKRVMVYDDRGNFVGDMHWTRDYDFDEGEEVQVERGGVIVQVSECVGRQNQDLSELLDKRAREKEQRQSRTVARPIAPAAQPQVRFEHADHPQPLHRPLHQFIGTPTGHHGRALVPTESPFERRQQQQADETPENKNDSRAAKRRKYDETPPRKMGYAQALFGAQLSLSSTDEHREQDTIGTAHISGARPTPGGGLGRSSRDFAKFSG</sequence>
<dbReference type="GO" id="GO:0035861">
    <property type="term" value="C:site of double-strand break"/>
    <property type="evidence" value="ECO:0007669"/>
    <property type="project" value="TreeGrafter"/>
</dbReference>
<dbReference type="PANTHER" id="PTHR28535:SF1">
    <property type="entry name" value="PROTEIN ZGRF1"/>
    <property type="match status" value="1"/>
</dbReference>
<dbReference type="Proteomes" id="UP001301958">
    <property type="component" value="Unassembled WGS sequence"/>
</dbReference>
<dbReference type="GO" id="GO:0006302">
    <property type="term" value="P:double-strand break repair"/>
    <property type="evidence" value="ECO:0007669"/>
    <property type="project" value="TreeGrafter"/>
</dbReference>
<keyword evidence="4" id="KW-1185">Reference proteome</keyword>
<gene>
    <name evidence="3" type="ORF">QBC38DRAFT_539516</name>
</gene>
<proteinExistence type="predicted"/>
<name>A0AAN7BE94_9PEZI</name>
<feature type="region of interest" description="Disordered" evidence="1">
    <location>
        <begin position="1"/>
        <end position="23"/>
    </location>
</feature>
<reference evidence="3" key="2">
    <citation type="submission" date="2023-05" db="EMBL/GenBank/DDBJ databases">
        <authorList>
            <consortium name="Lawrence Berkeley National Laboratory"/>
            <person name="Steindorff A."/>
            <person name="Hensen N."/>
            <person name="Bonometti L."/>
            <person name="Westerberg I."/>
            <person name="Brannstrom I.O."/>
            <person name="Guillou S."/>
            <person name="Cros-Aarteil S."/>
            <person name="Calhoun S."/>
            <person name="Haridas S."/>
            <person name="Kuo A."/>
            <person name="Mondo S."/>
            <person name="Pangilinan J."/>
            <person name="Riley R."/>
            <person name="Labutti K."/>
            <person name="Andreopoulos B."/>
            <person name="Lipzen A."/>
            <person name="Chen C."/>
            <person name="Yanf M."/>
            <person name="Daum C."/>
            <person name="Ng V."/>
            <person name="Clum A."/>
            <person name="Ohm R."/>
            <person name="Martin F."/>
            <person name="Silar P."/>
            <person name="Natvig D."/>
            <person name="Lalanne C."/>
            <person name="Gautier V."/>
            <person name="Ament-Velasquez S.L."/>
            <person name="Kruys A."/>
            <person name="Hutchinson M.I."/>
            <person name="Powell A.J."/>
            <person name="Barry K."/>
            <person name="Miller A.N."/>
            <person name="Grigoriev I.V."/>
            <person name="Debuchy R."/>
            <person name="Gladieux P."/>
            <person name="Thoren M.H."/>
            <person name="Johannesson H."/>
        </authorList>
    </citation>
    <scope>NUCLEOTIDE SEQUENCE</scope>
    <source>
        <strain evidence="3">CBS 990.96</strain>
    </source>
</reference>
<dbReference type="AlphaFoldDB" id="A0AAN7BE94"/>
<evidence type="ECO:0000259" key="2">
    <source>
        <dbReference type="Pfam" id="PF10382"/>
    </source>
</evidence>
<comment type="caution">
    <text evidence="3">The sequence shown here is derived from an EMBL/GenBank/DDBJ whole genome shotgun (WGS) entry which is preliminary data.</text>
</comment>
<dbReference type="Pfam" id="PF10382">
    <property type="entry name" value="ZGRF1-like_N"/>
    <property type="match status" value="1"/>
</dbReference>
<organism evidence="3 4">
    <name type="scientific">Podospora fimiseda</name>
    <dbReference type="NCBI Taxonomy" id="252190"/>
    <lineage>
        <taxon>Eukaryota</taxon>
        <taxon>Fungi</taxon>
        <taxon>Dikarya</taxon>
        <taxon>Ascomycota</taxon>
        <taxon>Pezizomycotina</taxon>
        <taxon>Sordariomycetes</taxon>
        <taxon>Sordariomycetidae</taxon>
        <taxon>Sordariales</taxon>
        <taxon>Podosporaceae</taxon>
        <taxon>Podospora</taxon>
    </lineage>
</organism>
<evidence type="ECO:0000256" key="1">
    <source>
        <dbReference type="SAM" id="MobiDB-lite"/>
    </source>
</evidence>
<feature type="domain" description="5'-3' DNA helicase ZGRF1-like N-terminal" evidence="2">
    <location>
        <begin position="28"/>
        <end position="109"/>
    </location>
</feature>
<dbReference type="InterPro" id="IPR052800">
    <property type="entry name" value="DNA_Repair_Helicase_ZGRF1"/>
</dbReference>
<dbReference type="EMBL" id="MU865465">
    <property type="protein sequence ID" value="KAK4222561.1"/>
    <property type="molecule type" value="Genomic_DNA"/>
</dbReference>
<evidence type="ECO:0000313" key="4">
    <source>
        <dbReference type="Proteomes" id="UP001301958"/>
    </source>
</evidence>
<dbReference type="PANTHER" id="PTHR28535">
    <property type="entry name" value="ZINC FINGER GRF-TYPE CONTAINING 1"/>
    <property type="match status" value="1"/>
</dbReference>
<feature type="compositionally biased region" description="Basic and acidic residues" evidence="1">
    <location>
        <begin position="189"/>
        <end position="208"/>
    </location>
</feature>
<reference evidence="3" key="1">
    <citation type="journal article" date="2023" name="Mol. Phylogenet. Evol.">
        <title>Genome-scale phylogeny and comparative genomics of the fungal order Sordariales.</title>
        <authorList>
            <person name="Hensen N."/>
            <person name="Bonometti L."/>
            <person name="Westerberg I."/>
            <person name="Brannstrom I.O."/>
            <person name="Guillou S."/>
            <person name="Cros-Aarteil S."/>
            <person name="Calhoun S."/>
            <person name="Haridas S."/>
            <person name="Kuo A."/>
            <person name="Mondo S."/>
            <person name="Pangilinan J."/>
            <person name="Riley R."/>
            <person name="LaButti K."/>
            <person name="Andreopoulos B."/>
            <person name="Lipzen A."/>
            <person name="Chen C."/>
            <person name="Yan M."/>
            <person name="Daum C."/>
            <person name="Ng V."/>
            <person name="Clum A."/>
            <person name="Steindorff A."/>
            <person name="Ohm R.A."/>
            <person name="Martin F."/>
            <person name="Silar P."/>
            <person name="Natvig D.O."/>
            <person name="Lalanne C."/>
            <person name="Gautier V."/>
            <person name="Ament-Velasquez S.L."/>
            <person name="Kruys A."/>
            <person name="Hutchinson M.I."/>
            <person name="Powell A.J."/>
            <person name="Barry K."/>
            <person name="Miller A.N."/>
            <person name="Grigoriev I.V."/>
            <person name="Debuchy R."/>
            <person name="Gladieux P."/>
            <person name="Hiltunen Thoren M."/>
            <person name="Johannesson H."/>
        </authorList>
    </citation>
    <scope>NUCLEOTIDE SEQUENCE</scope>
    <source>
        <strain evidence="3">CBS 990.96</strain>
    </source>
</reference>
<feature type="region of interest" description="Disordered" evidence="1">
    <location>
        <begin position="117"/>
        <end position="264"/>
    </location>
</feature>
<accession>A0AAN7BE94</accession>
<protein>
    <recommendedName>
        <fullName evidence="2">5'-3' DNA helicase ZGRF1-like N-terminal domain-containing protein</fullName>
    </recommendedName>
</protein>